<evidence type="ECO:0000313" key="4">
    <source>
        <dbReference type="Proteomes" id="UP000013378"/>
    </source>
</evidence>
<dbReference type="Pfam" id="PF13487">
    <property type="entry name" value="HD_5"/>
    <property type="match status" value="1"/>
</dbReference>
<evidence type="ECO:0000259" key="1">
    <source>
        <dbReference type="PROSITE" id="PS51831"/>
    </source>
</evidence>
<accession>R1CRY6</accession>
<dbReference type="InterPro" id="IPR006674">
    <property type="entry name" value="HD_domain"/>
</dbReference>
<dbReference type="InterPro" id="IPR037522">
    <property type="entry name" value="HD_GYP_dom"/>
</dbReference>
<dbReference type="RefSeq" id="WP_006308178.1">
    <property type="nucleotide sequence ID" value="NZ_ARZA01000058.1"/>
</dbReference>
<reference evidence="3 4" key="1">
    <citation type="journal article" date="2015" name="Geomicrobiol. J.">
        <title>Caldisalinibacter kiritimatiensis gen. nov., sp. nov., a moderately thermohalophilic thiosulfate-reducing bacterium from a hypersaline microbial mat.</title>
        <authorList>
            <person name="Ben Hania W."/>
            <person name="Joseph M."/>
            <person name="Fiebig A."/>
            <person name="Bunk B."/>
            <person name="Klenk H.-P."/>
            <person name="Fardeau M.-L."/>
            <person name="Spring S."/>
        </authorList>
    </citation>
    <scope>NUCLEOTIDE SEQUENCE [LARGE SCALE GENOMIC DNA]</scope>
    <source>
        <strain evidence="3 4">L21-TH-D2</strain>
    </source>
</reference>
<dbReference type="STRING" id="1304284.L21TH_0473"/>
<dbReference type="SMART" id="SM00471">
    <property type="entry name" value="HDc"/>
    <property type="match status" value="1"/>
</dbReference>
<dbReference type="PROSITE" id="PS51831">
    <property type="entry name" value="HD"/>
    <property type="match status" value="1"/>
</dbReference>
<dbReference type="GO" id="GO:0016787">
    <property type="term" value="F:hydrolase activity"/>
    <property type="evidence" value="ECO:0007669"/>
    <property type="project" value="UniProtKB-KW"/>
</dbReference>
<dbReference type="InterPro" id="IPR003607">
    <property type="entry name" value="HD/PDEase_dom"/>
</dbReference>
<name>R1CRY6_9FIRM</name>
<dbReference type="eggNOG" id="COG2206">
    <property type="taxonomic scope" value="Bacteria"/>
</dbReference>
<feature type="domain" description="HD-GYP" evidence="2">
    <location>
        <begin position="1"/>
        <end position="184"/>
    </location>
</feature>
<feature type="domain" description="HD" evidence="1">
    <location>
        <begin position="10"/>
        <end position="134"/>
    </location>
</feature>
<dbReference type="EMBL" id="ARZA01000058">
    <property type="protein sequence ID" value="EOD01426.1"/>
    <property type="molecule type" value="Genomic_DNA"/>
</dbReference>
<keyword evidence="3" id="KW-0378">Hydrolase</keyword>
<keyword evidence="4" id="KW-1185">Reference proteome</keyword>
<organism evidence="3 4">
    <name type="scientific">Caldisalinibacter kiritimatiensis</name>
    <dbReference type="NCBI Taxonomy" id="1304284"/>
    <lineage>
        <taxon>Bacteria</taxon>
        <taxon>Bacillati</taxon>
        <taxon>Bacillota</taxon>
        <taxon>Tissierellia</taxon>
        <taxon>Tissierellales</taxon>
        <taxon>Thermohalobacteraceae</taxon>
        <taxon>Caldisalinibacter</taxon>
    </lineage>
</organism>
<comment type="caution">
    <text evidence="3">The sequence shown here is derived from an EMBL/GenBank/DDBJ whole genome shotgun (WGS) entry which is preliminary data.</text>
</comment>
<dbReference type="SUPFAM" id="SSF109604">
    <property type="entry name" value="HD-domain/PDEase-like"/>
    <property type="match status" value="1"/>
</dbReference>
<dbReference type="PANTHER" id="PTHR43155">
    <property type="entry name" value="CYCLIC DI-GMP PHOSPHODIESTERASE PA4108-RELATED"/>
    <property type="match status" value="1"/>
</dbReference>
<dbReference type="Proteomes" id="UP000013378">
    <property type="component" value="Unassembled WGS sequence"/>
</dbReference>
<evidence type="ECO:0000313" key="3">
    <source>
        <dbReference type="EMBL" id="EOD01426.1"/>
    </source>
</evidence>
<proteinExistence type="predicted"/>
<gene>
    <name evidence="3" type="ORF">L21TH_0473</name>
</gene>
<sequence>MNQFVLNLEDLRHGVRVAHLSVKIGEKMNLKNEDLKKIEIASIFHDIGKAYLDQNILNKPGRLDKEERIHIQKHVEYSCIEILKMNMENTKGIAKIIRYHHENFDGTGYPEKLKGKQIPIGSRIIRIADVYDALTFDRVYRNKLTHEQALKIMEEEKRYFDPILFSGFLKLFAKNSFPKIYANQKL</sequence>
<evidence type="ECO:0000259" key="2">
    <source>
        <dbReference type="PROSITE" id="PS51832"/>
    </source>
</evidence>
<dbReference type="PROSITE" id="PS51832">
    <property type="entry name" value="HD_GYP"/>
    <property type="match status" value="1"/>
</dbReference>
<dbReference type="AlphaFoldDB" id="R1CRY6"/>
<dbReference type="CDD" id="cd00077">
    <property type="entry name" value="HDc"/>
    <property type="match status" value="1"/>
</dbReference>
<dbReference type="Gene3D" id="1.10.3210.10">
    <property type="entry name" value="Hypothetical protein af1432"/>
    <property type="match status" value="1"/>
</dbReference>
<dbReference type="OrthoDB" id="9804747at2"/>
<protein>
    <submittedName>
        <fullName evidence="3">Metal dependent phosphohydrolase</fullName>
    </submittedName>
</protein>